<organism evidence="10 11">
    <name type="scientific">Pocillopora meandrina</name>
    <dbReference type="NCBI Taxonomy" id="46732"/>
    <lineage>
        <taxon>Eukaryota</taxon>
        <taxon>Metazoa</taxon>
        <taxon>Cnidaria</taxon>
        <taxon>Anthozoa</taxon>
        <taxon>Hexacorallia</taxon>
        <taxon>Scleractinia</taxon>
        <taxon>Astrocoeniina</taxon>
        <taxon>Pocilloporidae</taxon>
        <taxon>Pocillopora</taxon>
    </lineage>
</organism>
<feature type="domain" description="RRM" evidence="9">
    <location>
        <begin position="20"/>
        <end position="101"/>
    </location>
</feature>
<keyword evidence="11" id="KW-1185">Reference proteome</keyword>
<evidence type="ECO:0000256" key="1">
    <source>
        <dbReference type="ARBA" id="ARBA00004123"/>
    </source>
</evidence>
<evidence type="ECO:0000256" key="2">
    <source>
        <dbReference type="ARBA" id="ARBA00004496"/>
    </source>
</evidence>
<dbReference type="FunFam" id="3.30.70.330:FF:000010">
    <property type="entry name" value="CUGBP Elav-like family member 4 isoform 3"/>
    <property type="match status" value="1"/>
</dbReference>
<evidence type="ECO:0000256" key="8">
    <source>
        <dbReference type="PROSITE-ProRule" id="PRU00176"/>
    </source>
</evidence>
<feature type="domain" description="RRM" evidence="9">
    <location>
        <begin position="419"/>
        <end position="497"/>
    </location>
</feature>
<dbReference type="FunFam" id="3.30.70.330:FF:000322">
    <property type="entry name" value="CUGBP Elav-like family member 2"/>
    <property type="match status" value="1"/>
</dbReference>
<dbReference type="FunFam" id="3.30.70.330:FF:000016">
    <property type="entry name" value="CUGBP Elav-like family member 1 isoform 2"/>
    <property type="match status" value="1"/>
</dbReference>
<evidence type="ECO:0000256" key="6">
    <source>
        <dbReference type="ARBA" id="ARBA00022884"/>
    </source>
</evidence>
<dbReference type="GO" id="GO:0005737">
    <property type="term" value="C:cytoplasm"/>
    <property type="evidence" value="ECO:0007669"/>
    <property type="project" value="UniProtKB-SubCell"/>
</dbReference>
<proteinExistence type="inferred from homology"/>
<evidence type="ECO:0000256" key="4">
    <source>
        <dbReference type="ARBA" id="ARBA00022490"/>
    </source>
</evidence>
<dbReference type="InterPro" id="IPR035979">
    <property type="entry name" value="RBD_domain_sf"/>
</dbReference>
<evidence type="ECO:0000256" key="7">
    <source>
        <dbReference type="ARBA" id="ARBA00023242"/>
    </source>
</evidence>
<dbReference type="AlphaFoldDB" id="A0AAU9W9Y9"/>
<comment type="caution">
    <text evidence="10">The sequence shown here is derived from an EMBL/GenBank/DDBJ whole genome shotgun (WGS) entry which is preliminary data.</text>
</comment>
<keyword evidence="7" id="KW-0539">Nucleus</keyword>
<dbReference type="Pfam" id="PF00076">
    <property type="entry name" value="RRM_1"/>
    <property type="match status" value="3"/>
</dbReference>
<gene>
    <name evidence="10" type="ORF">PMEA_00034675</name>
</gene>
<dbReference type="InterPro" id="IPR000504">
    <property type="entry name" value="RRM_dom"/>
</dbReference>
<dbReference type="GO" id="GO:0005634">
    <property type="term" value="C:nucleus"/>
    <property type="evidence" value="ECO:0007669"/>
    <property type="project" value="UniProtKB-SubCell"/>
</dbReference>
<evidence type="ECO:0000313" key="10">
    <source>
        <dbReference type="EMBL" id="CAH3104359.1"/>
    </source>
</evidence>
<feature type="domain" description="RRM" evidence="9">
    <location>
        <begin position="108"/>
        <end position="188"/>
    </location>
</feature>
<keyword evidence="4" id="KW-0963">Cytoplasm</keyword>
<dbReference type="GO" id="GO:0003723">
    <property type="term" value="F:RNA binding"/>
    <property type="evidence" value="ECO:0007669"/>
    <property type="project" value="UniProtKB-UniRule"/>
</dbReference>
<name>A0AAU9W9Y9_9CNID</name>
<evidence type="ECO:0000313" key="11">
    <source>
        <dbReference type="Proteomes" id="UP001159428"/>
    </source>
</evidence>
<evidence type="ECO:0000256" key="5">
    <source>
        <dbReference type="ARBA" id="ARBA00022737"/>
    </source>
</evidence>
<dbReference type="PROSITE" id="PS50102">
    <property type="entry name" value="RRM"/>
    <property type="match status" value="3"/>
</dbReference>
<keyword evidence="5" id="KW-0677">Repeat</keyword>
<evidence type="ECO:0000259" key="9">
    <source>
        <dbReference type="PROSITE" id="PS50102"/>
    </source>
</evidence>
<comment type="similarity">
    <text evidence="3">Belongs to the CELF/BRUNOL family.</text>
</comment>
<reference evidence="10 11" key="1">
    <citation type="submission" date="2022-05" db="EMBL/GenBank/DDBJ databases">
        <authorList>
            <consortium name="Genoscope - CEA"/>
            <person name="William W."/>
        </authorList>
    </citation>
    <scope>NUCLEOTIDE SEQUENCE [LARGE SCALE GENOMIC DNA]</scope>
</reference>
<evidence type="ECO:0000256" key="3">
    <source>
        <dbReference type="ARBA" id="ARBA00009621"/>
    </source>
</evidence>
<dbReference type="Gene3D" id="3.30.70.330">
    <property type="match status" value="3"/>
</dbReference>
<dbReference type="InterPro" id="IPR012677">
    <property type="entry name" value="Nucleotide-bd_a/b_plait_sf"/>
</dbReference>
<dbReference type="PANTHER" id="PTHR24012">
    <property type="entry name" value="RNA BINDING PROTEIN"/>
    <property type="match status" value="1"/>
</dbReference>
<keyword evidence="6 8" id="KW-0694">RNA-binding</keyword>
<dbReference type="SUPFAM" id="SSF54928">
    <property type="entry name" value="RNA-binding domain, RBD"/>
    <property type="match status" value="2"/>
</dbReference>
<dbReference type="Proteomes" id="UP001159428">
    <property type="component" value="Unassembled WGS sequence"/>
</dbReference>
<dbReference type="EMBL" id="CALNXJ010000009">
    <property type="protein sequence ID" value="CAH3104359.1"/>
    <property type="molecule type" value="Genomic_DNA"/>
</dbReference>
<comment type="subcellular location">
    <subcellularLocation>
        <location evidence="2">Cytoplasm</location>
    </subcellularLocation>
    <subcellularLocation>
        <location evidence="1">Nucleus</location>
    </subcellularLocation>
</comment>
<accession>A0AAU9W9Y9</accession>
<protein>
    <recommendedName>
        <fullName evidence="9">RRM domain-containing protein</fullName>
    </recommendedName>
</protein>
<sequence length="504" mass="53948">MDVTQIANGGTVPMRDADAIKLFIGQVPRTWDAKDLRPYFESYGQIHELTVLRDRITKSHKGCAFLTFCSREAALSAQKDLHEKKTLPGMQNAMQVKPAESESRSEDRKLFIGMISKKATEDDLRMMFSPFGTIEELTILRDSDGKSKGCAFLKFPTRMQAQNAIAEMHNSTTMEGCPSPIVVKFADTEKEKLQKKMQQMVALHGMGMNLGMGIGMGLPYFQHANYNAACQQFLQQQAATLPSGTLPTGFNVIPGVTGPGVAPGTMGALVAASVIAAQQQQHQAVQQTATSQNNIIGGTGGLVNSNAVSTGGATNTSSMIGVQGVPGVTGIGMNMPGMGVGNLGTMGAAGALSMAGIPGLGNMTGVSSVGGNIQTGDALTQAYSGIQQYNAQFPGVYGQTIFQQQQLQRQPQKEGPEGANLFIYHLPQEFTDADLMQTFMPFGNVLSAKVFIDKSTNLSKCFGFVSYDNPVSAQNAITSMNGFQIGTKRLKVQLKRPKDANRPY</sequence>
<dbReference type="SMART" id="SM00360">
    <property type="entry name" value="RRM"/>
    <property type="match status" value="3"/>
</dbReference>